<gene>
    <name evidence="3" type="ORF">I8748_14610</name>
</gene>
<keyword evidence="1" id="KW-0732">Signal</keyword>
<feature type="signal peptide" evidence="1">
    <location>
        <begin position="1"/>
        <end position="28"/>
    </location>
</feature>
<protein>
    <submittedName>
        <fullName evidence="3">NF038130 family PEP-CTERM protein</fullName>
    </submittedName>
</protein>
<evidence type="ECO:0000259" key="2">
    <source>
        <dbReference type="Pfam" id="PF07589"/>
    </source>
</evidence>
<keyword evidence="4" id="KW-1185">Reference proteome</keyword>
<dbReference type="NCBIfam" id="TIGR02595">
    <property type="entry name" value="PEP_CTERM"/>
    <property type="match status" value="1"/>
</dbReference>
<comment type="caution">
    <text evidence="3">The sequence shown here is derived from an EMBL/GenBank/DDBJ whole genome shotgun (WGS) entry which is preliminary data.</text>
</comment>
<dbReference type="Proteomes" id="UP000632766">
    <property type="component" value="Unassembled WGS sequence"/>
</dbReference>
<feature type="chain" id="PRO_5035261781" evidence="1">
    <location>
        <begin position="29"/>
        <end position="378"/>
    </location>
</feature>
<dbReference type="RefSeq" id="WP_198125287.1">
    <property type="nucleotide sequence ID" value="NZ_JAECZC010000024.1"/>
</dbReference>
<sequence>MTAYIKKILIGTSVAASMSAIATTPAFAISLTRPTNIQFTTNGVANTSANKPNINSWNYAPGAPVYDNTGIGGVNRRVLNDYNNYGNIDKATAALTDSDSTTNVELFTSGEKVTDHVGFTASLGKKTIKIESVTKADWADGTLATGWLTGFRDAYGGLLSTIPTSGGSNLLKDLNSNFNTLVSYLSTNGFNAAGDPNIGDVAYNQQTGDLKLDLVGHIDVTSGYVDTRTTIVDTRPTIVKNGKTVANPTYNKSIPNPNYLGLSPDFARNSTGNTILDLVVYSLAKTAFLQHKPLQLSEIAKVTFNNEVSYAYSFAAIDSGAIAGDRNKVTDTTSHTGIYSWTKNYQTASVPEPSALLGLMAVGGLVVVRRKVRKNVSF</sequence>
<accession>A0A8J7HW08</accession>
<dbReference type="InterPro" id="IPR013424">
    <property type="entry name" value="Ice-binding_C"/>
</dbReference>
<name>A0A8J7HW08_9NOST</name>
<feature type="domain" description="Ice-binding protein C-terminal" evidence="2">
    <location>
        <begin position="349"/>
        <end position="373"/>
    </location>
</feature>
<evidence type="ECO:0000313" key="3">
    <source>
        <dbReference type="EMBL" id="MBH8563399.1"/>
    </source>
</evidence>
<dbReference type="NCBIfam" id="NF038130">
    <property type="entry name" value="PEP_NF038130"/>
    <property type="match status" value="1"/>
</dbReference>
<dbReference type="EMBL" id="JAECZC010000024">
    <property type="protein sequence ID" value="MBH8563399.1"/>
    <property type="molecule type" value="Genomic_DNA"/>
</dbReference>
<organism evidence="3 4">
    <name type="scientific">Amazonocrinis nigriterrae CENA67</name>
    <dbReference type="NCBI Taxonomy" id="2794033"/>
    <lineage>
        <taxon>Bacteria</taxon>
        <taxon>Bacillati</taxon>
        <taxon>Cyanobacteriota</taxon>
        <taxon>Cyanophyceae</taxon>
        <taxon>Nostocales</taxon>
        <taxon>Nostocaceae</taxon>
        <taxon>Amazonocrinis</taxon>
        <taxon>Amazonocrinis nigriterrae</taxon>
    </lineage>
</organism>
<dbReference type="Pfam" id="PF07589">
    <property type="entry name" value="PEP-CTERM"/>
    <property type="match status" value="1"/>
</dbReference>
<dbReference type="AlphaFoldDB" id="A0A8J7HW08"/>
<evidence type="ECO:0000256" key="1">
    <source>
        <dbReference type="SAM" id="SignalP"/>
    </source>
</evidence>
<proteinExistence type="predicted"/>
<reference evidence="3 4" key="1">
    <citation type="journal article" date="2021" name="Int. J. Syst. Evol. Microbiol.">
        <title>Amazonocrinis nigriterrae gen. nov., sp. nov., Atlanticothrix silvestris gen. nov., sp. nov. and Dendronalium phyllosphericum gen. nov., sp. nov., nostocacean cyanobacteria from Brazilian environments.</title>
        <authorList>
            <person name="Alvarenga D.O."/>
            <person name="Andreote A.P.D."/>
            <person name="Branco L.H.Z."/>
            <person name="Delbaje E."/>
            <person name="Cruz R.B."/>
            <person name="Varani A.M."/>
            <person name="Fiore M.F."/>
        </authorList>
    </citation>
    <scope>NUCLEOTIDE SEQUENCE [LARGE SCALE GENOMIC DNA]</scope>
    <source>
        <strain evidence="3 4">CENA67</strain>
    </source>
</reference>
<evidence type="ECO:0000313" key="4">
    <source>
        <dbReference type="Proteomes" id="UP000632766"/>
    </source>
</evidence>